<keyword evidence="1" id="KW-0813">Transport</keyword>
<keyword evidence="3" id="KW-0479">Metal-binding</keyword>
<proteinExistence type="inferred from homology"/>
<dbReference type="GO" id="GO:0046872">
    <property type="term" value="F:metal ion binding"/>
    <property type="evidence" value="ECO:0007669"/>
    <property type="project" value="UniProtKB-KW"/>
</dbReference>
<protein>
    <submittedName>
        <fullName evidence="6">Globin</fullName>
    </submittedName>
</protein>
<evidence type="ECO:0000313" key="7">
    <source>
        <dbReference type="Proteomes" id="UP000034444"/>
    </source>
</evidence>
<dbReference type="Gene3D" id="1.10.490.10">
    <property type="entry name" value="Globins"/>
    <property type="match status" value="1"/>
</dbReference>
<dbReference type="GO" id="GO:0005344">
    <property type="term" value="F:oxygen carrier activity"/>
    <property type="evidence" value="ECO:0007669"/>
    <property type="project" value="InterPro"/>
</dbReference>
<keyword evidence="4" id="KW-0408">Iron</keyword>
<dbReference type="GO" id="GO:0020037">
    <property type="term" value="F:heme binding"/>
    <property type="evidence" value="ECO:0007669"/>
    <property type="project" value="InterPro"/>
</dbReference>
<dbReference type="PANTHER" id="PTHR47366:SF1">
    <property type="entry name" value="TWO-ON-TWO HEMOGLOBIN-3"/>
    <property type="match status" value="1"/>
</dbReference>
<dbReference type="InterPro" id="IPR001486">
    <property type="entry name" value="Hemoglobin_trunc"/>
</dbReference>
<sequence>MRFSASTLDFSVLPYQEGVTPKVVKPNPGFLSDIGEEGMRELFVRFYICLHESPIKDLFPEDWDDMLKAADNSADFFIQICGGPDYFTQHKGAPQMRKRHTPFAITPQSRLDWLACFREALQLIIEEKRSSDVNIQYFWNYLNTFSIWMINARDHH</sequence>
<dbReference type="GO" id="GO:0019825">
    <property type="term" value="F:oxygen binding"/>
    <property type="evidence" value="ECO:0007669"/>
    <property type="project" value="InterPro"/>
</dbReference>
<dbReference type="RefSeq" id="WP_046551920.1">
    <property type="nucleotide sequence ID" value="NZ_CP011308.1"/>
</dbReference>
<name>A0A7U4RRK8_9BACT</name>
<evidence type="ECO:0000256" key="1">
    <source>
        <dbReference type="ARBA" id="ARBA00022448"/>
    </source>
</evidence>
<dbReference type="SUPFAM" id="SSF46458">
    <property type="entry name" value="Globin-like"/>
    <property type="match status" value="1"/>
</dbReference>
<dbReference type="EMBL" id="CP011308">
    <property type="protein sequence ID" value="AKF25871.1"/>
    <property type="molecule type" value="Genomic_DNA"/>
</dbReference>
<dbReference type="AlphaFoldDB" id="A0A7U4RRK8"/>
<dbReference type="InterPro" id="IPR009050">
    <property type="entry name" value="Globin-like_sf"/>
</dbReference>
<accession>A0A7U4RRK8</accession>
<evidence type="ECO:0000313" key="6">
    <source>
        <dbReference type="EMBL" id="AKF25871.1"/>
    </source>
</evidence>
<evidence type="ECO:0000256" key="5">
    <source>
        <dbReference type="ARBA" id="ARBA00034496"/>
    </source>
</evidence>
<keyword evidence="2" id="KW-0349">Heme</keyword>
<evidence type="ECO:0000256" key="3">
    <source>
        <dbReference type="ARBA" id="ARBA00022723"/>
    </source>
</evidence>
<comment type="similarity">
    <text evidence="5">Belongs to the truncated hemoglobin family. Group II subfamily.</text>
</comment>
<evidence type="ECO:0000256" key="2">
    <source>
        <dbReference type="ARBA" id="ARBA00022617"/>
    </source>
</evidence>
<dbReference type="PANTHER" id="PTHR47366">
    <property type="entry name" value="TWO-ON-TWO HEMOGLOBIN-3"/>
    <property type="match status" value="1"/>
</dbReference>
<reference evidence="6 7" key="1">
    <citation type="submission" date="2015-04" db="EMBL/GenBank/DDBJ databases">
        <title>Complete genome sequence of Sulfurovum lithotrophicum ATCC BAA-797T.</title>
        <authorList>
            <person name="Ahn J."/>
            <person name="Park G."/>
            <person name="Jeon W."/>
            <person name="Jang Y."/>
            <person name="Jang M."/>
            <person name="Lee H."/>
            <person name="Lee H."/>
        </authorList>
    </citation>
    <scope>NUCLEOTIDE SEQUENCE [LARGE SCALE GENOMIC DNA]</scope>
    <source>
        <strain evidence="7">ATCC BAA-797 / 42BKT</strain>
    </source>
</reference>
<evidence type="ECO:0000256" key="4">
    <source>
        <dbReference type="ARBA" id="ARBA00023004"/>
    </source>
</evidence>
<reference evidence="7" key="2">
    <citation type="journal article" date="2017" name="Stand. Genomic Sci.">
        <title>Complete genome sequence of the sulfur-oxidizing chemolithoautotrophic Sulfurovum lithotrophicum 42BKTT.</title>
        <authorList>
            <person name="Jeon W."/>
            <person name="Priscilla L."/>
            <person name="Park G."/>
            <person name="Lee H."/>
            <person name="Lee N."/>
            <person name="Lee D."/>
            <person name="Kwon H."/>
            <person name="Ahn I."/>
            <person name="Lee C."/>
            <person name="Lee H."/>
            <person name="Ahn J."/>
        </authorList>
    </citation>
    <scope>NUCLEOTIDE SEQUENCE [LARGE SCALE GENOMIC DNA]</scope>
    <source>
        <strain evidence="7">ATCC BAA-797 / 42BKT</strain>
    </source>
</reference>
<dbReference type="KEGG" id="slh:YH65_11115"/>
<dbReference type="InterPro" id="IPR012292">
    <property type="entry name" value="Globin/Proto"/>
</dbReference>
<organism evidence="6 7">
    <name type="scientific">Sulfurovum lithotrophicum</name>
    <dbReference type="NCBI Taxonomy" id="206403"/>
    <lineage>
        <taxon>Bacteria</taxon>
        <taxon>Pseudomonadati</taxon>
        <taxon>Campylobacterota</taxon>
        <taxon>Epsilonproteobacteria</taxon>
        <taxon>Campylobacterales</taxon>
        <taxon>Sulfurovaceae</taxon>
        <taxon>Sulfurovum</taxon>
    </lineage>
</organism>
<dbReference type="InterPro" id="IPR044203">
    <property type="entry name" value="GlbO/GLB3-like"/>
</dbReference>
<dbReference type="Proteomes" id="UP000034444">
    <property type="component" value="Chromosome"/>
</dbReference>
<gene>
    <name evidence="6" type="ORF">YH65_11115</name>
</gene>
<keyword evidence="7" id="KW-1185">Reference proteome</keyword>
<dbReference type="Pfam" id="PF01152">
    <property type="entry name" value="Bac_globin"/>
    <property type="match status" value="1"/>
</dbReference>
<dbReference type="OrthoDB" id="9790913at2"/>